<dbReference type="AlphaFoldDB" id="A0A1T4VDN8"/>
<name>A0A1T4VDN8_9GAMM</name>
<protein>
    <submittedName>
        <fullName evidence="1">Uncharacterized protein</fullName>
    </submittedName>
</protein>
<sequence>MKKRFKSSLVVKVSGMEVNSVKDQALALRDPAVVMDPYRIGAMHQTRISFVRSLLRKMTDEKWQIAIKTWAIEGSGFGTAIYTLTTPSHAYDLVVFSDAIKDEERNDRVIAEKWDVTFALVNGQVTEQELQMLRQNVPLQEAGRNSPRVLVLSRANKSVRVFEHIVDSLSQGKQPDVDAIANVGYILRTTAVYGNGKFGIADFETLESNTDFSLSFSAQMCAVYILKQFSLDWVHFLGKTRGGAKATYLSPQLQRYIGIGNATGLGMAPYLIRHPRVVDNWLYQRELALASVSSCVTDDDAKARVIKWLEKAKTHLRQVVTIDEHQRGLNAQTVRELPRLIAFVRDSGSDDVWKSVLAEANVFSLETQEVLIASLLEAYPERVDTYADDMNTDESVALTPGVSVADMLLLLESRYRWALDIDFQDANCKYWFWYRSVDKEEPRMGVRGAEPGEHHELPLDIGRQVSRFHQVLNSADSEGSLAQFLLKHPEYRLIARRVWTLGNCPMGDIQINVLDKHVLPMHLLRCKLAMFGATKFDPRSDRWVRVTLFQGAPLASETSNGVATDDWLFPLLPVEEA</sequence>
<reference evidence="2" key="1">
    <citation type="submission" date="2017-02" db="EMBL/GenBank/DDBJ databases">
        <authorList>
            <person name="Varghese N."/>
            <person name="Submissions S."/>
        </authorList>
    </citation>
    <scope>NUCLEOTIDE SEQUENCE [LARGE SCALE GENOMIC DNA]</scope>
    <source>
        <strain evidence="2">DSM 22720</strain>
    </source>
</reference>
<keyword evidence="2" id="KW-1185">Reference proteome</keyword>
<organism evidence="1 2">
    <name type="scientific">Enterovibrio nigricans DSM 22720</name>
    <dbReference type="NCBI Taxonomy" id="1121868"/>
    <lineage>
        <taxon>Bacteria</taxon>
        <taxon>Pseudomonadati</taxon>
        <taxon>Pseudomonadota</taxon>
        <taxon>Gammaproteobacteria</taxon>
        <taxon>Vibrionales</taxon>
        <taxon>Vibrionaceae</taxon>
        <taxon>Enterovibrio</taxon>
    </lineage>
</organism>
<gene>
    <name evidence="1" type="ORF">SAMN02745132_03700</name>
</gene>
<evidence type="ECO:0000313" key="1">
    <source>
        <dbReference type="EMBL" id="SKA63070.1"/>
    </source>
</evidence>
<dbReference type="Proteomes" id="UP000190162">
    <property type="component" value="Unassembled WGS sequence"/>
</dbReference>
<proteinExistence type="predicted"/>
<evidence type="ECO:0000313" key="2">
    <source>
        <dbReference type="Proteomes" id="UP000190162"/>
    </source>
</evidence>
<accession>A0A1T4VDN8</accession>
<dbReference type="EMBL" id="FUXU01000065">
    <property type="protein sequence ID" value="SKA63070.1"/>
    <property type="molecule type" value="Genomic_DNA"/>
</dbReference>